<dbReference type="Pfam" id="PF13426">
    <property type="entry name" value="PAS_9"/>
    <property type="match status" value="2"/>
</dbReference>
<feature type="domain" description="Histidine kinase" evidence="10">
    <location>
        <begin position="447"/>
        <end position="700"/>
    </location>
</feature>
<protein>
    <recommendedName>
        <fullName evidence="2">histidine kinase</fullName>
        <ecNumber evidence="2">2.7.13.3</ecNumber>
    </recommendedName>
</protein>
<evidence type="ECO:0000256" key="2">
    <source>
        <dbReference type="ARBA" id="ARBA00012438"/>
    </source>
</evidence>
<evidence type="ECO:0000256" key="4">
    <source>
        <dbReference type="ARBA" id="ARBA00022679"/>
    </source>
</evidence>
<evidence type="ECO:0000256" key="8">
    <source>
        <dbReference type="ARBA" id="ARBA00023012"/>
    </source>
</evidence>
<dbReference type="SMART" id="SM00086">
    <property type="entry name" value="PAC"/>
    <property type="match status" value="1"/>
</dbReference>
<dbReference type="InterPro" id="IPR000700">
    <property type="entry name" value="PAS-assoc_C"/>
</dbReference>
<dbReference type="SUPFAM" id="SSF47384">
    <property type="entry name" value="Homodimeric domain of signal transducing histidine kinase"/>
    <property type="match status" value="1"/>
</dbReference>
<dbReference type="SMART" id="SM00091">
    <property type="entry name" value="PAS"/>
    <property type="match status" value="3"/>
</dbReference>
<dbReference type="SMART" id="SM00387">
    <property type="entry name" value="HATPase_c"/>
    <property type="match status" value="1"/>
</dbReference>
<evidence type="ECO:0000259" key="12">
    <source>
        <dbReference type="PROSITE" id="PS50113"/>
    </source>
</evidence>
<dbReference type="PANTHER" id="PTHR43065">
    <property type="entry name" value="SENSOR HISTIDINE KINASE"/>
    <property type="match status" value="1"/>
</dbReference>
<feature type="coiled-coil region" evidence="9">
    <location>
        <begin position="15"/>
        <end position="45"/>
    </location>
</feature>
<sequence>MTAELIVNNYPEDLLNAYQTAIAELRQLKNELRQTQQEYGELRTIIDRTNPVSMIDKHGTVLDANLPFIEMWGKSWEQVINHPHPLFDSPYYSPNFWEQLWSVVNQGKIWEGEIQQHIANGQHILLKTTIVPVEAPSGLSPSRYWVITNKDETRPQIEEQLLQLSWVATQTDNAVIICDCDGYIEWVNTGFVTITGYFFDEVRGRQSGSFLPGSDTNPDTVCEIAKALQQHQPYQGEILNYRRNGESYWLSISINPIFDKLGNLTKFIAVESDITERQKIASAWRESEARNRSLIEAIPDLIFRINSQGIILDYFPPKNCPNPGLPPHIVGQKIDAVFSQDLAEWTRHYLTQTLNTGQIQQGEYVLSVSGRYHHYEARYVPSGEDQVLAIVRDISDRKAMEVSLRLEQIQQRQKAIELAKTLQELKRTQAQLIQAEKMSGLGQMVAGVAHEINNPLAFIHGNLMHLETCIKDLIELVKLYHKNYPKPREEIIDFAKEVDLKFMLDDLPNALDSMKLGTTRIQDIVVSLRNFSRLDEATRKAVDLHEGIESTLLILQGRMKMHHGCEIKMIKDYGELPKLECYPSQLNQVFMNILANAIDALATQPDPRIITIKTTVEKAKSPDQLDSVVIKIADNGPGIPESIQRQIFNPFFTTKPVGQGTGLGLSISHQIVVENHGGKLQCNSQVGGGTEFVITLSIPEQQTPVTH</sequence>
<feature type="domain" description="PAS" evidence="11">
    <location>
        <begin position="160"/>
        <end position="206"/>
    </location>
</feature>
<keyword evidence="3" id="KW-0597">Phosphoprotein</keyword>
<evidence type="ECO:0000256" key="9">
    <source>
        <dbReference type="SAM" id="Coils"/>
    </source>
</evidence>
<dbReference type="PROSITE" id="PS50109">
    <property type="entry name" value="HIS_KIN"/>
    <property type="match status" value="1"/>
</dbReference>
<dbReference type="Gene3D" id="3.30.565.10">
    <property type="entry name" value="Histidine kinase-like ATPase, C-terminal domain"/>
    <property type="match status" value="1"/>
</dbReference>
<dbReference type="GO" id="GO:0000155">
    <property type="term" value="F:phosphorelay sensor kinase activity"/>
    <property type="evidence" value="ECO:0007669"/>
    <property type="project" value="InterPro"/>
</dbReference>
<dbReference type="InterPro" id="IPR035965">
    <property type="entry name" value="PAS-like_dom_sf"/>
</dbReference>
<dbReference type="GO" id="GO:0005524">
    <property type="term" value="F:ATP binding"/>
    <property type="evidence" value="ECO:0007669"/>
    <property type="project" value="UniProtKB-KW"/>
</dbReference>
<dbReference type="PRINTS" id="PR00344">
    <property type="entry name" value="BCTRLSENSOR"/>
</dbReference>
<dbReference type="InterPro" id="IPR003661">
    <property type="entry name" value="HisK_dim/P_dom"/>
</dbReference>
<dbReference type="InterPro" id="IPR036097">
    <property type="entry name" value="HisK_dim/P_sf"/>
</dbReference>
<keyword evidence="14" id="KW-1185">Reference proteome</keyword>
<dbReference type="InterPro" id="IPR001610">
    <property type="entry name" value="PAC"/>
</dbReference>
<evidence type="ECO:0000259" key="10">
    <source>
        <dbReference type="PROSITE" id="PS50109"/>
    </source>
</evidence>
<evidence type="ECO:0000313" key="13">
    <source>
        <dbReference type="EMBL" id="CDM97851.1"/>
    </source>
</evidence>
<evidence type="ECO:0000256" key="6">
    <source>
        <dbReference type="ARBA" id="ARBA00022777"/>
    </source>
</evidence>
<dbReference type="Pfam" id="PF08448">
    <property type="entry name" value="PAS_4"/>
    <property type="match status" value="1"/>
</dbReference>
<dbReference type="InterPro" id="IPR004358">
    <property type="entry name" value="Sig_transdc_His_kin-like_C"/>
</dbReference>
<keyword evidence="8" id="KW-0902">Two-component regulatory system</keyword>
<dbReference type="InterPro" id="IPR000014">
    <property type="entry name" value="PAS"/>
</dbReference>
<evidence type="ECO:0000256" key="1">
    <source>
        <dbReference type="ARBA" id="ARBA00000085"/>
    </source>
</evidence>
<keyword evidence="4" id="KW-0808">Transferase</keyword>
<dbReference type="CDD" id="cd00082">
    <property type="entry name" value="HisKA"/>
    <property type="match status" value="1"/>
</dbReference>
<dbReference type="InterPro" id="IPR036890">
    <property type="entry name" value="HATPase_C_sf"/>
</dbReference>
<dbReference type="SUPFAM" id="SSF55785">
    <property type="entry name" value="PYP-like sensor domain (PAS domain)"/>
    <property type="match status" value="3"/>
</dbReference>
<evidence type="ECO:0000256" key="5">
    <source>
        <dbReference type="ARBA" id="ARBA00022741"/>
    </source>
</evidence>
<reference evidence="13 14" key="1">
    <citation type="submission" date="2014-02" db="EMBL/GenBank/DDBJ databases">
        <authorList>
            <person name="Genoscope - CEA"/>
        </authorList>
    </citation>
    <scope>NUCLEOTIDE SEQUENCE [LARGE SCALE GENOMIC DNA]</scope>
    <source>
        <strain evidence="13 14">PCC 8005</strain>
    </source>
</reference>
<comment type="catalytic activity">
    <reaction evidence="1">
        <text>ATP + protein L-histidine = ADP + protein N-phospho-L-histidine.</text>
        <dbReference type="EC" id="2.7.13.3"/>
    </reaction>
</comment>
<dbReference type="Gene3D" id="1.10.287.130">
    <property type="match status" value="1"/>
</dbReference>
<dbReference type="Pfam" id="PF02518">
    <property type="entry name" value="HATPase_c"/>
    <property type="match status" value="1"/>
</dbReference>
<dbReference type="SUPFAM" id="SSF55874">
    <property type="entry name" value="ATPase domain of HSP90 chaperone/DNA topoisomerase II/histidine kinase"/>
    <property type="match status" value="1"/>
</dbReference>
<dbReference type="PROSITE" id="PS50113">
    <property type="entry name" value="PAC"/>
    <property type="match status" value="1"/>
</dbReference>
<dbReference type="InterPro" id="IPR005467">
    <property type="entry name" value="His_kinase_dom"/>
</dbReference>
<dbReference type="NCBIfam" id="TIGR00229">
    <property type="entry name" value="sensory_box"/>
    <property type="match status" value="2"/>
</dbReference>
<keyword evidence="9" id="KW-0175">Coiled coil</keyword>
<evidence type="ECO:0000259" key="11">
    <source>
        <dbReference type="PROSITE" id="PS50112"/>
    </source>
</evidence>
<gene>
    <name evidence="13" type="ORF">ARTHRO_60452</name>
</gene>
<dbReference type="PROSITE" id="PS50112">
    <property type="entry name" value="PAS"/>
    <property type="match status" value="1"/>
</dbReference>
<dbReference type="PANTHER" id="PTHR43065:SF10">
    <property type="entry name" value="PEROXIDE STRESS-ACTIVATED HISTIDINE KINASE MAK3"/>
    <property type="match status" value="1"/>
</dbReference>
<dbReference type="EMBL" id="FO818640">
    <property type="protein sequence ID" value="CDM97851.1"/>
    <property type="molecule type" value="Genomic_DNA"/>
</dbReference>
<dbReference type="EC" id="2.7.13.3" evidence="2"/>
<dbReference type="InterPro" id="IPR013656">
    <property type="entry name" value="PAS_4"/>
</dbReference>
<accession>A0A9P1KIP3</accession>
<evidence type="ECO:0000313" key="14">
    <source>
        <dbReference type="Proteomes" id="UP000032946"/>
    </source>
</evidence>
<name>A0A9P1KIP3_9CYAN</name>
<keyword evidence="7" id="KW-0067">ATP-binding</keyword>
<dbReference type="Gene3D" id="3.30.450.20">
    <property type="entry name" value="PAS domain"/>
    <property type="match status" value="3"/>
</dbReference>
<proteinExistence type="predicted"/>
<evidence type="ECO:0000256" key="7">
    <source>
        <dbReference type="ARBA" id="ARBA00022840"/>
    </source>
</evidence>
<keyword evidence="6 13" id="KW-0418">Kinase</keyword>
<dbReference type="CDD" id="cd00130">
    <property type="entry name" value="PAS"/>
    <property type="match status" value="3"/>
</dbReference>
<keyword evidence="5" id="KW-0547">Nucleotide-binding</keyword>
<dbReference type="Proteomes" id="UP000032946">
    <property type="component" value="Chromosome"/>
</dbReference>
<organism evidence="13 14">
    <name type="scientific">Limnospira indica PCC 8005</name>
    <dbReference type="NCBI Taxonomy" id="376219"/>
    <lineage>
        <taxon>Bacteria</taxon>
        <taxon>Bacillati</taxon>
        <taxon>Cyanobacteriota</taxon>
        <taxon>Cyanophyceae</taxon>
        <taxon>Oscillatoriophycideae</taxon>
        <taxon>Oscillatoriales</taxon>
        <taxon>Sirenicapillariaceae</taxon>
        <taxon>Limnospira</taxon>
    </lineage>
</organism>
<dbReference type="RefSeq" id="WP_006623577.1">
    <property type="nucleotide sequence ID" value="NZ_FO818640.1"/>
</dbReference>
<evidence type="ECO:0000256" key="3">
    <source>
        <dbReference type="ARBA" id="ARBA00022553"/>
    </source>
</evidence>
<dbReference type="InterPro" id="IPR003594">
    <property type="entry name" value="HATPase_dom"/>
</dbReference>
<dbReference type="AlphaFoldDB" id="A0A9P1KIP3"/>
<feature type="domain" description="PAC" evidence="12">
    <location>
        <begin position="232"/>
        <end position="286"/>
    </location>
</feature>